<dbReference type="Proteomes" id="UP000288178">
    <property type="component" value="Unassembled WGS sequence"/>
</dbReference>
<comment type="caution">
    <text evidence="4">The sequence shown here is derived from an EMBL/GenBank/DDBJ whole genome shotgun (WGS) entry which is preliminary data.</text>
</comment>
<comment type="similarity">
    <text evidence="1">In the N-terminal section; belongs to the LpxK family.</text>
</comment>
<dbReference type="Pfam" id="PF03966">
    <property type="entry name" value="Trm112p"/>
    <property type="match status" value="1"/>
</dbReference>
<organism evidence="4 5">
    <name type="scientific">Rubrivivax albus</name>
    <dbReference type="NCBI Taxonomy" id="2499835"/>
    <lineage>
        <taxon>Bacteria</taxon>
        <taxon>Pseudomonadati</taxon>
        <taxon>Pseudomonadota</taxon>
        <taxon>Betaproteobacteria</taxon>
        <taxon>Burkholderiales</taxon>
        <taxon>Sphaerotilaceae</taxon>
        <taxon>Rubrivivax</taxon>
    </lineage>
</organism>
<evidence type="ECO:0000256" key="1">
    <source>
        <dbReference type="ARBA" id="ARBA00061313"/>
    </source>
</evidence>
<dbReference type="SUPFAM" id="SSF158997">
    <property type="entry name" value="Trm112p-like"/>
    <property type="match status" value="1"/>
</dbReference>
<evidence type="ECO:0000256" key="2">
    <source>
        <dbReference type="ARBA" id="ARBA00061381"/>
    </source>
</evidence>
<evidence type="ECO:0000256" key="3">
    <source>
        <dbReference type="HAMAP-Rule" id="MF_01187"/>
    </source>
</evidence>
<dbReference type="InterPro" id="IPR005651">
    <property type="entry name" value="Trm112-like"/>
</dbReference>
<evidence type="ECO:0000313" key="4">
    <source>
        <dbReference type="EMBL" id="RVT47706.1"/>
    </source>
</evidence>
<accession>A0A437JLU2</accession>
<dbReference type="GO" id="GO:0005829">
    <property type="term" value="C:cytosol"/>
    <property type="evidence" value="ECO:0007669"/>
    <property type="project" value="TreeGrafter"/>
</dbReference>
<sequence>MDHRLLHLLVCPICKGPLTLLRDEAQRPAELACRADRLAFPIRDGIPVMLESEARAWEFDAEAPTP</sequence>
<dbReference type="PANTHER" id="PTHR33505:SF4">
    <property type="entry name" value="PROTEIN PREY, MITOCHONDRIAL"/>
    <property type="match status" value="1"/>
</dbReference>
<evidence type="ECO:0000313" key="5">
    <source>
        <dbReference type="Proteomes" id="UP000288178"/>
    </source>
</evidence>
<reference evidence="4 5" key="1">
    <citation type="submission" date="2019-01" db="EMBL/GenBank/DDBJ databases">
        <authorList>
            <person name="Chen W.-M."/>
        </authorList>
    </citation>
    <scope>NUCLEOTIDE SEQUENCE [LARGE SCALE GENOMIC DNA]</scope>
    <source>
        <strain evidence="4 5">ICH-3</strain>
    </source>
</reference>
<name>A0A437JLU2_9BURK</name>
<dbReference type="Gene3D" id="2.20.25.10">
    <property type="match status" value="1"/>
</dbReference>
<comment type="similarity">
    <text evidence="2">In the C-terminal section; belongs to the UPF0434 family.</text>
</comment>
<gene>
    <name evidence="4" type="ORF">ENE75_23685</name>
</gene>
<dbReference type="FunFam" id="2.20.25.10:FF:000002">
    <property type="entry name" value="UPF0434 protein YcaR"/>
    <property type="match status" value="1"/>
</dbReference>
<dbReference type="OrthoDB" id="9812205at2"/>
<dbReference type="RefSeq" id="WP_128201368.1">
    <property type="nucleotide sequence ID" value="NZ_SACT01000013.1"/>
</dbReference>
<protein>
    <recommendedName>
        <fullName evidence="3">UPF0434 protein ENE75_23685</fullName>
    </recommendedName>
</protein>
<keyword evidence="5" id="KW-1185">Reference proteome</keyword>
<comment type="similarity">
    <text evidence="3">Belongs to the UPF0434 family.</text>
</comment>
<proteinExistence type="inferred from homology"/>
<dbReference type="EMBL" id="SACT01000013">
    <property type="protein sequence ID" value="RVT47706.1"/>
    <property type="molecule type" value="Genomic_DNA"/>
</dbReference>
<dbReference type="AlphaFoldDB" id="A0A437JLU2"/>
<dbReference type="PANTHER" id="PTHR33505">
    <property type="entry name" value="ZGC:162634"/>
    <property type="match status" value="1"/>
</dbReference>
<dbReference type="HAMAP" id="MF_01187">
    <property type="entry name" value="UPF0434"/>
    <property type="match status" value="1"/>
</dbReference>